<dbReference type="InterPro" id="IPR013785">
    <property type="entry name" value="Aldolase_TIM"/>
</dbReference>
<reference evidence="7 8" key="1">
    <citation type="submission" date="2013-12" db="EMBL/GenBank/DDBJ databases">
        <authorList>
            <person name="Brown-Elliot B."/>
            <person name="Wallace R."/>
            <person name="Lenaerts A."/>
            <person name="Ordway D."/>
            <person name="DeGroote M.A."/>
            <person name="Parker T."/>
            <person name="Sizemore C."/>
            <person name="Tallon L.J."/>
            <person name="Sadzewicz L.K."/>
            <person name="Sengamalay N."/>
            <person name="Fraser C.M."/>
            <person name="Hine E."/>
            <person name="Shefchek K.A."/>
            <person name="Das S.P."/>
            <person name="Tettelin H."/>
        </authorList>
    </citation>
    <scope>NUCLEOTIDE SEQUENCE [LARGE SCALE GENOMIC DNA]</scope>
    <source>
        <strain evidence="7 8">662</strain>
    </source>
</reference>
<evidence type="ECO:0000256" key="2">
    <source>
        <dbReference type="ARBA" id="ARBA00022630"/>
    </source>
</evidence>
<evidence type="ECO:0000313" key="7">
    <source>
        <dbReference type="EMBL" id="ETZ96710.1"/>
    </source>
</evidence>
<name>X7XQ66_MYCKA</name>
<accession>X7XQ66</accession>
<dbReference type="PANTHER" id="PTHR10578:SF107">
    <property type="entry name" value="2-HYDROXYACID OXIDASE 1"/>
    <property type="match status" value="1"/>
</dbReference>
<dbReference type="Gene3D" id="3.20.20.70">
    <property type="entry name" value="Aldolase class I"/>
    <property type="match status" value="1"/>
</dbReference>
<evidence type="ECO:0000259" key="6">
    <source>
        <dbReference type="PROSITE" id="PS51349"/>
    </source>
</evidence>
<dbReference type="AlphaFoldDB" id="X7XQ66"/>
<sequence length="656" mass="72332">MAVRRRVPKLGDLAPLIQLRRPRFGGTKRRLDAALTIEDLRRIARRRTPRAAFDYTDGAAEDELSIRRARQAFRDIEFHPTILRDVTTVCPGWDVLGAPVALPFGIAPTGFTRLMQTEGEIAGARAAAAAGIPFAMSTLATCAIEDLVAAVPQGRKWFQLYMWRDRDRSMALVKRAAAAGFDTMLVTVDVPVPVARLRDVRNGMTIPPALTLRTVLDALRHPRWWFDLLTTEPLAFASLDRWSGTVGEYLNTMFDPSVNVRGSGLDQGAMAGQTRRQRDSDARRRACRGRMRGRRHRLVQSRRPATGSGAGSVSPAAVGGPRTRQAHRDPDGYRHHVGRRYRRGDRPGSALHLGRPGLSLRVDGRWRGGCRARHRDPGKRRYPDHAAARCDLLGGAFAQACDAIATVGASSNGVTLARRAERADRAVLRARADRLGVYDRRRPRRLRKALARQPGPVRSWVAVILRRMLGMGKLPSLSINYKTAIPEAVLSTIPRRSPAVRRRAAVGVARGRGSRSEAVIGRLSSRPAILHNHTHGSIARRQTSAGPSLSTADSQPPGSAVAADHARNHRPQNRTTAPHRRRRKGHGQPVLDGVRARRTFGLRLQHQGQPRRPGAHRRPVAYRGPPICCRKTTAAAAARPAPGQQRGRARYREATC</sequence>
<keyword evidence="4" id="KW-0560">Oxidoreductase</keyword>
<dbReference type="GO" id="GO:0016491">
    <property type="term" value="F:oxidoreductase activity"/>
    <property type="evidence" value="ECO:0007669"/>
    <property type="project" value="UniProtKB-KW"/>
</dbReference>
<evidence type="ECO:0000256" key="4">
    <source>
        <dbReference type="ARBA" id="ARBA00023002"/>
    </source>
</evidence>
<keyword evidence="3" id="KW-0288">FMN</keyword>
<evidence type="ECO:0000256" key="3">
    <source>
        <dbReference type="ARBA" id="ARBA00022643"/>
    </source>
</evidence>
<evidence type="ECO:0000256" key="5">
    <source>
        <dbReference type="SAM" id="MobiDB-lite"/>
    </source>
</evidence>
<feature type="domain" description="FMN hydroxy acid dehydrogenase" evidence="6">
    <location>
        <begin position="29"/>
        <end position="259"/>
    </location>
</feature>
<dbReference type="PROSITE" id="PS51349">
    <property type="entry name" value="FMN_HYDROXY_ACID_DH_2"/>
    <property type="match status" value="1"/>
</dbReference>
<feature type="compositionally biased region" description="Basic residues" evidence="5">
    <location>
        <begin position="285"/>
        <end position="300"/>
    </location>
</feature>
<comment type="caution">
    <text evidence="7">The sequence shown here is derived from an EMBL/GenBank/DDBJ whole genome shotgun (WGS) entry which is preliminary data.</text>
</comment>
<organism evidence="7 8">
    <name type="scientific">Mycobacterium kansasii 662</name>
    <dbReference type="NCBI Taxonomy" id="1299326"/>
    <lineage>
        <taxon>Bacteria</taxon>
        <taxon>Bacillati</taxon>
        <taxon>Actinomycetota</taxon>
        <taxon>Actinomycetes</taxon>
        <taxon>Mycobacteriales</taxon>
        <taxon>Mycobacteriaceae</taxon>
        <taxon>Mycobacterium</taxon>
    </lineage>
</organism>
<gene>
    <name evidence="7" type="ORF">I545_6900</name>
</gene>
<feature type="compositionally biased region" description="Low complexity" evidence="5">
    <location>
        <begin position="311"/>
        <end position="321"/>
    </location>
</feature>
<keyword evidence="2" id="KW-0285">Flavoprotein</keyword>
<feature type="compositionally biased region" description="Basic residues" evidence="5">
    <location>
        <begin position="567"/>
        <end position="586"/>
    </location>
</feature>
<comment type="cofactor">
    <cofactor evidence="1">
        <name>FMN</name>
        <dbReference type="ChEBI" id="CHEBI:58210"/>
    </cofactor>
</comment>
<evidence type="ECO:0000313" key="8">
    <source>
        <dbReference type="Proteomes" id="UP000020561"/>
    </source>
</evidence>
<dbReference type="Pfam" id="PF01070">
    <property type="entry name" value="FMN_dh"/>
    <property type="match status" value="1"/>
</dbReference>
<dbReference type="Proteomes" id="UP000020561">
    <property type="component" value="Unassembled WGS sequence"/>
</dbReference>
<dbReference type="InterPro" id="IPR000262">
    <property type="entry name" value="FMN-dep_DH"/>
</dbReference>
<dbReference type="EMBL" id="JAOA01000039">
    <property type="protein sequence ID" value="ETZ96710.1"/>
    <property type="molecule type" value="Genomic_DNA"/>
</dbReference>
<dbReference type="InterPro" id="IPR037396">
    <property type="entry name" value="FMN_HAD"/>
</dbReference>
<proteinExistence type="predicted"/>
<feature type="compositionally biased region" description="Polar residues" evidence="5">
    <location>
        <begin position="540"/>
        <end position="557"/>
    </location>
</feature>
<protein>
    <submittedName>
        <fullName evidence="7">FMN-dependent dehydrogenase family protein</fullName>
    </submittedName>
</protein>
<dbReference type="PANTHER" id="PTHR10578">
    <property type="entry name" value="S -2-HYDROXY-ACID OXIDASE-RELATED"/>
    <property type="match status" value="1"/>
</dbReference>
<dbReference type="SUPFAM" id="SSF51395">
    <property type="entry name" value="FMN-linked oxidoreductases"/>
    <property type="match status" value="1"/>
</dbReference>
<feature type="region of interest" description="Disordered" evidence="5">
    <location>
        <begin position="264"/>
        <end position="356"/>
    </location>
</feature>
<feature type="compositionally biased region" description="Low complexity" evidence="5">
    <location>
        <begin position="634"/>
        <end position="646"/>
    </location>
</feature>
<feature type="region of interest" description="Disordered" evidence="5">
    <location>
        <begin position="525"/>
        <end position="656"/>
    </location>
</feature>
<evidence type="ECO:0000256" key="1">
    <source>
        <dbReference type="ARBA" id="ARBA00001917"/>
    </source>
</evidence>